<dbReference type="GeneID" id="54779725"/>
<accession>A0A642UVV2</accession>
<dbReference type="SMART" id="SM00256">
    <property type="entry name" value="FBOX"/>
    <property type="match status" value="1"/>
</dbReference>
<dbReference type="Gene3D" id="1.20.1280.50">
    <property type="match status" value="1"/>
</dbReference>
<feature type="domain" description="F-box" evidence="1">
    <location>
        <begin position="53"/>
        <end position="102"/>
    </location>
</feature>
<comment type="caution">
    <text evidence="2">The sequence shown here is derived from an EMBL/GenBank/DDBJ whole genome shotgun (WGS) entry which is preliminary data.</text>
</comment>
<name>A0A642UVV2_DIURU</name>
<organism evidence="2 3">
    <name type="scientific">Diutina rugosa</name>
    <name type="common">Yeast</name>
    <name type="synonym">Candida rugosa</name>
    <dbReference type="NCBI Taxonomy" id="5481"/>
    <lineage>
        <taxon>Eukaryota</taxon>
        <taxon>Fungi</taxon>
        <taxon>Dikarya</taxon>
        <taxon>Ascomycota</taxon>
        <taxon>Saccharomycotina</taxon>
        <taxon>Pichiomycetes</taxon>
        <taxon>Debaryomycetaceae</taxon>
        <taxon>Diutina</taxon>
    </lineage>
</organism>
<dbReference type="CDD" id="cd09917">
    <property type="entry name" value="F-box_SF"/>
    <property type="match status" value="1"/>
</dbReference>
<protein>
    <recommendedName>
        <fullName evidence="1">F-box domain-containing protein</fullName>
    </recommendedName>
</protein>
<dbReference type="VEuPathDB" id="FungiDB:DIURU_001072"/>
<keyword evidence="3" id="KW-1185">Reference proteome</keyword>
<sequence>MNDEVLSRLMAVIENQQRQISHQQEILDRTNATLDAISSKMGELLLDTSKPRRKQSSPLPPEIWCEIFENLTQVDILVVCQVCQEWHRLGLTKLQKRIFVDSPESAFKVALAIDCEFYRNYTGVNYDSFMQLAGEDYLDPRYVKEIVFNNPCFSPRFIYKFSEKFPYTDFSIISSSYYKNVVNDKVNVRTLQVECDELSNFTQWAGSIRNINILKETAETYVNLSKFHNLKRLALPDCPVVNYNGPKMLLDSLVLRGLFNPSVLKFVNMSHLRSLHLTFERDMSGKFLKRMHRLTNLSISFDWHDDLVPSFEYFMSHLKRNILRFIRFHGIEPFNLTEVSRVISSQRESLQHLIVAHKFALEIVFFDITAVIRNMRVDEGYREEEITEWFKSFKGNQFPNLKYVVVNGKTWHIQRSLGEYLYRKVIVDQI</sequence>
<gene>
    <name evidence="2" type="ORF">DIURU_001072</name>
</gene>
<dbReference type="InterPro" id="IPR001810">
    <property type="entry name" value="F-box_dom"/>
</dbReference>
<evidence type="ECO:0000313" key="3">
    <source>
        <dbReference type="Proteomes" id="UP000449547"/>
    </source>
</evidence>
<dbReference type="EMBL" id="SWFT01000035">
    <property type="protein sequence ID" value="KAA8906334.1"/>
    <property type="molecule type" value="Genomic_DNA"/>
</dbReference>
<dbReference type="PROSITE" id="PS50181">
    <property type="entry name" value="FBOX"/>
    <property type="match status" value="1"/>
</dbReference>
<evidence type="ECO:0000313" key="2">
    <source>
        <dbReference type="EMBL" id="KAA8906334.1"/>
    </source>
</evidence>
<dbReference type="InterPro" id="IPR032675">
    <property type="entry name" value="LRR_dom_sf"/>
</dbReference>
<evidence type="ECO:0000259" key="1">
    <source>
        <dbReference type="PROSITE" id="PS50181"/>
    </source>
</evidence>
<dbReference type="Proteomes" id="UP000449547">
    <property type="component" value="Unassembled WGS sequence"/>
</dbReference>
<dbReference type="Gene3D" id="3.80.10.10">
    <property type="entry name" value="Ribonuclease Inhibitor"/>
    <property type="match status" value="1"/>
</dbReference>
<proteinExistence type="predicted"/>
<dbReference type="AlphaFoldDB" id="A0A642UVV2"/>
<dbReference type="RefSeq" id="XP_034014095.1">
    <property type="nucleotide sequence ID" value="XM_034153576.1"/>
</dbReference>
<dbReference type="SUPFAM" id="SSF52047">
    <property type="entry name" value="RNI-like"/>
    <property type="match status" value="1"/>
</dbReference>
<dbReference type="Pfam" id="PF12937">
    <property type="entry name" value="F-box-like"/>
    <property type="match status" value="1"/>
</dbReference>
<dbReference type="SUPFAM" id="SSF81383">
    <property type="entry name" value="F-box domain"/>
    <property type="match status" value="1"/>
</dbReference>
<dbReference type="InterPro" id="IPR036047">
    <property type="entry name" value="F-box-like_dom_sf"/>
</dbReference>
<reference evidence="2 3" key="1">
    <citation type="submission" date="2019-07" db="EMBL/GenBank/DDBJ databases">
        <title>Genome assembly of two rare yeast pathogens: Diutina rugosa and Trichomonascus ciferrii.</title>
        <authorList>
            <person name="Mixao V."/>
            <person name="Saus E."/>
            <person name="Hansen A."/>
            <person name="Lass-Flor C."/>
            <person name="Gabaldon T."/>
        </authorList>
    </citation>
    <scope>NUCLEOTIDE SEQUENCE [LARGE SCALE GENOMIC DNA]</scope>
    <source>
        <strain evidence="2 3">CBS 613</strain>
    </source>
</reference>